<sequence>LAMTASYSASFLVVMNSNFRAYVNFVPYGLTTIKLASEPSPLDASKAVRIWALIAYLGLNLILGYPSSMAYLATLPGATRVGSIPMYLFISSKDLFTSLFHVKYFLSRQPFNVLKKGKYFSALLDRNPLRAVNFPLRLCTSLMELAFFHPKGALLWVEFHVYLSDPLKGLRKKYRLNLKNDLSPRDKANLADIFTYVTDHTWIISITVNGKNTYELKGKFLDDFHKNSFSGTNGEDAVEHIEYFFRIVDLINLLNVNQDKLRDVFPISLVGDTWKWFDEIKGLIDSWVDLTTKFFGKYYPPFRTGRVNTPMIK</sequence>
<comment type="caution">
    <text evidence="2">The sequence shown here is derived from an EMBL/GenBank/DDBJ whole genome shotgun (WGS) entry which is preliminary data.</text>
</comment>
<reference evidence="2" key="1">
    <citation type="journal article" date="2019" name="Sci. Rep.">
        <title>Draft genome of Tanacetum cinerariifolium, the natural source of mosquito coil.</title>
        <authorList>
            <person name="Yamashiro T."/>
            <person name="Shiraishi A."/>
            <person name="Satake H."/>
            <person name="Nakayama K."/>
        </authorList>
    </citation>
    <scope>NUCLEOTIDE SEQUENCE</scope>
</reference>
<accession>A0A699H6H2</accession>
<name>A0A699H6H2_TANCI</name>
<keyword evidence="1" id="KW-0472">Membrane</keyword>
<dbReference type="AlphaFoldDB" id="A0A699H6H2"/>
<proteinExistence type="predicted"/>
<dbReference type="EMBL" id="BKCJ010115156">
    <property type="protein sequence ID" value="GEX55225.1"/>
    <property type="molecule type" value="Genomic_DNA"/>
</dbReference>
<keyword evidence="1" id="KW-0812">Transmembrane</keyword>
<gene>
    <name evidence="2" type="ORF">Tci_327200</name>
</gene>
<protein>
    <submittedName>
        <fullName evidence="2">Uncharacterized protein</fullName>
    </submittedName>
</protein>
<evidence type="ECO:0000256" key="1">
    <source>
        <dbReference type="SAM" id="Phobius"/>
    </source>
</evidence>
<organism evidence="2">
    <name type="scientific">Tanacetum cinerariifolium</name>
    <name type="common">Dalmatian daisy</name>
    <name type="synonym">Chrysanthemum cinerariifolium</name>
    <dbReference type="NCBI Taxonomy" id="118510"/>
    <lineage>
        <taxon>Eukaryota</taxon>
        <taxon>Viridiplantae</taxon>
        <taxon>Streptophyta</taxon>
        <taxon>Embryophyta</taxon>
        <taxon>Tracheophyta</taxon>
        <taxon>Spermatophyta</taxon>
        <taxon>Magnoliopsida</taxon>
        <taxon>eudicotyledons</taxon>
        <taxon>Gunneridae</taxon>
        <taxon>Pentapetalae</taxon>
        <taxon>asterids</taxon>
        <taxon>campanulids</taxon>
        <taxon>Asterales</taxon>
        <taxon>Asteraceae</taxon>
        <taxon>Asteroideae</taxon>
        <taxon>Anthemideae</taxon>
        <taxon>Anthemidinae</taxon>
        <taxon>Tanacetum</taxon>
    </lineage>
</organism>
<keyword evidence="1" id="KW-1133">Transmembrane helix</keyword>
<evidence type="ECO:0000313" key="2">
    <source>
        <dbReference type="EMBL" id="GEX55225.1"/>
    </source>
</evidence>
<feature type="non-terminal residue" evidence="2">
    <location>
        <position position="1"/>
    </location>
</feature>
<feature type="transmembrane region" description="Helical" evidence="1">
    <location>
        <begin position="50"/>
        <end position="72"/>
    </location>
</feature>